<dbReference type="AlphaFoldDB" id="A0A482M1T0"/>
<sequence length="43" mass="5025">MTEWKGSFGVLLSRKGEKMETLTKVIQALKALIVLLELIRWFF</sequence>
<geneLocation type="plasmid" evidence="2">
    <name>pA1759-KPC</name>
</geneLocation>
<evidence type="ECO:0000313" key="2">
    <source>
        <dbReference type="EMBL" id="QBQ67283.1"/>
    </source>
</evidence>
<reference evidence="1" key="1">
    <citation type="submission" date="2018-09" db="EMBL/GenBank/DDBJ databases">
        <authorList>
            <person name="Zhou D."/>
        </authorList>
    </citation>
    <scope>NUCLEOTIDE SEQUENCE</scope>
    <source>
        <strain evidence="1">A1731</strain>
        <strain evidence="2">A1759</strain>
        <plasmid evidence="1">pA1731-KPC</plasmid>
        <plasmid evidence="2">pA1759-KPC</plasmid>
    </source>
</reference>
<geneLocation type="plasmid" evidence="1">
    <name>pA1731-KPC</name>
</geneLocation>
<dbReference type="EMBL" id="MH909332">
    <property type="protein sequence ID" value="QBQ66744.1"/>
    <property type="molecule type" value="Genomic_DNA"/>
</dbReference>
<accession>A0A482M1T0</accession>
<dbReference type="EMBL" id="MH909338">
    <property type="protein sequence ID" value="QBQ67283.1"/>
    <property type="molecule type" value="Genomic_DNA"/>
</dbReference>
<keyword evidence="1" id="KW-0614">Plasmid</keyword>
<evidence type="ECO:0000313" key="1">
    <source>
        <dbReference type="EMBL" id="QBQ66744.1"/>
    </source>
</evidence>
<organism evidence="1">
    <name type="scientific">Klebsiella pneumoniae</name>
    <dbReference type="NCBI Taxonomy" id="573"/>
    <lineage>
        <taxon>Bacteria</taxon>
        <taxon>Pseudomonadati</taxon>
        <taxon>Pseudomonadota</taxon>
        <taxon>Gammaproteobacteria</taxon>
        <taxon>Enterobacterales</taxon>
        <taxon>Enterobacteriaceae</taxon>
        <taxon>Klebsiella/Raoultella group</taxon>
        <taxon>Klebsiella</taxon>
        <taxon>Klebsiella pneumoniae complex</taxon>
    </lineage>
</organism>
<proteinExistence type="predicted"/>
<protein>
    <submittedName>
        <fullName evidence="1">Uncharacterized protein</fullName>
    </submittedName>
</protein>
<name>A0A482M1T0_KLEPN</name>